<dbReference type="PANTHER" id="PTHR46082">
    <property type="entry name" value="ATP/GTP-BINDING PROTEIN-RELATED"/>
    <property type="match status" value="1"/>
</dbReference>
<dbReference type="SUPFAM" id="SSF48452">
    <property type="entry name" value="TPR-like"/>
    <property type="match status" value="3"/>
</dbReference>
<organism evidence="2 3">
    <name type="scientific">Pochonia chlamydosporia 170</name>
    <dbReference type="NCBI Taxonomy" id="1380566"/>
    <lineage>
        <taxon>Eukaryota</taxon>
        <taxon>Fungi</taxon>
        <taxon>Dikarya</taxon>
        <taxon>Ascomycota</taxon>
        <taxon>Pezizomycotina</taxon>
        <taxon>Sordariomycetes</taxon>
        <taxon>Hypocreomycetidae</taxon>
        <taxon>Hypocreales</taxon>
        <taxon>Clavicipitaceae</taxon>
        <taxon>Pochonia</taxon>
    </lineage>
</organism>
<dbReference type="Proteomes" id="UP000078397">
    <property type="component" value="Unassembled WGS sequence"/>
</dbReference>
<feature type="compositionally biased region" description="Acidic residues" evidence="1">
    <location>
        <begin position="383"/>
        <end position="397"/>
    </location>
</feature>
<dbReference type="KEGG" id="pchm:VFPPC_15077"/>
<dbReference type="RefSeq" id="XP_022284660.1">
    <property type="nucleotide sequence ID" value="XM_022428954.1"/>
</dbReference>
<gene>
    <name evidence="2" type="ORF">VFPPC_15077</name>
</gene>
<dbReference type="Pfam" id="PF13424">
    <property type="entry name" value="TPR_12"/>
    <property type="match status" value="2"/>
</dbReference>
<dbReference type="Gene3D" id="1.25.40.10">
    <property type="entry name" value="Tetratricopeptide repeat domain"/>
    <property type="match status" value="2"/>
</dbReference>
<evidence type="ECO:0000313" key="3">
    <source>
        <dbReference type="Proteomes" id="UP000078397"/>
    </source>
</evidence>
<dbReference type="NCBIfam" id="NF040586">
    <property type="entry name" value="FxSxx_TPR"/>
    <property type="match status" value="1"/>
</dbReference>
<accession>A0A179G4D3</accession>
<dbReference type="GeneID" id="28856824"/>
<feature type="region of interest" description="Disordered" evidence="1">
    <location>
        <begin position="357"/>
        <end position="408"/>
    </location>
</feature>
<dbReference type="EMBL" id="LSBJ02000001">
    <property type="protein sequence ID" value="OAQ72193.2"/>
    <property type="molecule type" value="Genomic_DNA"/>
</dbReference>
<name>A0A179G4D3_METCM</name>
<proteinExistence type="predicted"/>
<feature type="compositionally biased region" description="Basic and acidic residues" evidence="1">
    <location>
        <begin position="357"/>
        <end position="366"/>
    </location>
</feature>
<reference evidence="2 3" key="1">
    <citation type="journal article" date="2016" name="PLoS Pathog.">
        <title>Biosynthesis of antibiotic leucinostatins in bio-control fungus Purpureocillium lilacinum and their inhibition on phytophthora revealed by genome mining.</title>
        <authorList>
            <person name="Wang G."/>
            <person name="Liu Z."/>
            <person name="Lin R."/>
            <person name="Li E."/>
            <person name="Mao Z."/>
            <person name="Ling J."/>
            <person name="Yang Y."/>
            <person name="Yin W.B."/>
            <person name="Xie B."/>
        </authorList>
    </citation>
    <scope>NUCLEOTIDE SEQUENCE [LARGE SCALE GENOMIC DNA]</scope>
    <source>
        <strain evidence="2">170</strain>
    </source>
</reference>
<dbReference type="InterPro" id="IPR019734">
    <property type="entry name" value="TPR_rpt"/>
</dbReference>
<dbReference type="PRINTS" id="PR00381">
    <property type="entry name" value="KINESINLIGHT"/>
</dbReference>
<dbReference type="SMART" id="SM00028">
    <property type="entry name" value="TPR"/>
    <property type="match status" value="5"/>
</dbReference>
<protein>
    <submittedName>
        <fullName evidence="2">Kinesin</fullName>
    </submittedName>
</protein>
<comment type="caution">
    <text evidence="2">The sequence shown here is derived from an EMBL/GenBank/DDBJ whole genome shotgun (WGS) entry which is preliminary data.</text>
</comment>
<dbReference type="OrthoDB" id="626167at2759"/>
<evidence type="ECO:0000313" key="2">
    <source>
        <dbReference type="EMBL" id="OAQ72193.2"/>
    </source>
</evidence>
<dbReference type="PANTHER" id="PTHR46082:SF6">
    <property type="entry name" value="AAA+ ATPASE DOMAIN-CONTAINING PROTEIN-RELATED"/>
    <property type="match status" value="1"/>
</dbReference>
<keyword evidence="3" id="KW-1185">Reference proteome</keyword>
<dbReference type="STRING" id="1380566.A0A179G4D3"/>
<dbReference type="InterPro" id="IPR053137">
    <property type="entry name" value="NLR-like"/>
</dbReference>
<dbReference type="InterPro" id="IPR027417">
    <property type="entry name" value="P-loop_NTPase"/>
</dbReference>
<dbReference type="Gene3D" id="3.40.50.300">
    <property type="entry name" value="P-loop containing nucleotide triphosphate hydrolases"/>
    <property type="match status" value="1"/>
</dbReference>
<sequence>MNTITFGDGNSGFQAGTIHGLVSTEFHYYPASEQPETPPNPSILIPFGRDGDFVKREELIDQIEHSCGRPGSRTALVGLGGVGKSQLAIEYAYCIRERSSDTWAFWIHASNSARFEQSFRDIATRVKLPGRQNPKANIFQLVHDWLQDEKKGPWVIVLDNVDDPSFLKLPGPNIEAAAKTIETSNQRPLISYIPYCQHGSVLVTSRSRGAALELVEHANIIAIEPMNEKDALQLFQNKLGQSDNEACTIELAAALEYMPLAIIQAAAYVLQMRPRYSLQKYLDEFRKSDRRKADLLGRKGGGLRRDAEAKNSILITWQISFDYIRETRPSAADLLSLMSFCDRQGIPEFLLRRRNDCTRGDGEQSHRGGTNDMGDGDEHNNDADDNESIDSSSDSDSDSTAQQSNYSNNDRFENDILTLRNFSFITANEDRTTFEMHRLVQLATLEWLRAHDVYEKGKHQFLVRLCAEIPVGEYENWTKCQTLFPHAQSVSAQRPASKESTKEWATILYKAAWYAFRKGKGIEAEDLSVRAMKARKKIFDKEHEDVVWSKAMVASAYGLRGRWSDAEELEVQVMETRKKKLGEDHPDTLTSMGNLASTLWNQGRWEAAEKLLVQVIETRKKKLGENHPDTLTSMANLAVTFWNQGRWEAAEKLLVQVIETRKKKLGENHPDTLTSMANLAVTFWNQGRWEAAEKLLVQVIETRKKKLGEDHPDTLNSMASLASTYRNQGRWEAAEKLLVQVIETRKKKLGKDHPDTLNSMNNLALTYWDLGRLEEAKTLMRHCVPLLQAKLGANHPNYSSAAETPAGWET</sequence>
<dbReference type="SUPFAM" id="SSF52540">
    <property type="entry name" value="P-loop containing nucleoside triphosphate hydrolases"/>
    <property type="match status" value="1"/>
</dbReference>
<evidence type="ECO:0000256" key="1">
    <source>
        <dbReference type="SAM" id="MobiDB-lite"/>
    </source>
</evidence>
<dbReference type="AlphaFoldDB" id="A0A179G4D3"/>
<dbReference type="Pfam" id="PF13374">
    <property type="entry name" value="TPR_10"/>
    <property type="match status" value="1"/>
</dbReference>
<dbReference type="InterPro" id="IPR011990">
    <property type="entry name" value="TPR-like_helical_dom_sf"/>
</dbReference>